<evidence type="ECO:0000313" key="2">
    <source>
        <dbReference type="Proteomes" id="UP000050741"/>
    </source>
</evidence>
<dbReference type="AlphaFoldDB" id="A0A183CSX9"/>
<dbReference type="Proteomes" id="UP000050741">
    <property type="component" value="Unassembled WGS sequence"/>
</dbReference>
<sequence length="60" mass="6906">MAQSKPSVLREQTEKLKSAHDLGRSEHLERAAIKFDERRWKSSRALKAPEINFVDGSRGR</sequence>
<reference evidence="3" key="2">
    <citation type="submission" date="2016-06" db="UniProtKB">
        <authorList>
            <consortium name="WormBaseParasite"/>
        </authorList>
    </citation>
    <scope>IDENTIFICATION</scope>
</reference>
<protein>
    <submittedName>
        <fullName evidence="3">Methylmalonyl-CoA carboxyltransferase</fullName>
    </submittedName>
</protein>
<feature type="compositionally biased region" description="Basic and acidic residues" evidence="1">
    <location>
        <begin position="11"/>
        <end position="23"/>
    </location>
</feature>
<dbReference type="WBParaSite" id="GPLIN_001598700">
    <property type="protein sequence ID" value="GPLIN_001598700"/>
    <property type="gene ID" value="GPLIN_001598700"/>
</dbReference>
<keyword evidence="2" id="KW-1185">Reference proteome</keyword>
<name>A0A183CSX9_GLOPA</name>
<reference evidence="2" key="1">
    <citation type="submission" date="2014-05" db="EMBL/GenBank/DDBJ databases">
        <title>The genome and life-stage specific transcriptomes of Globodera pallida elucidate key aspects of plant parasitism by a cyst nematode.</title>
        <authorList>
            <person name="Cotton J.A."/>
            <person name="Lilley C.J."/>
            <person name="Jones L.M."/>
            <person name="Kikuchi T."/>
            <person name="Reid A.J."/>
            <person name="Thorpe P."/>
            <person name="Tsai I.J."/>
            <person name="Beasley H."/>
            <person name="Blok V."/>
            <person name="Cock P.J.A."/>
            <person name="Van den Akker S.E."/>
            <person name="Holroyd N."/>
            <person name="Hunt M."/>
            <person name="Mantelin S."/>
            <person name="Naghra H."/>
            <person name="Pain A."/>
            <person name="Palomares-Rius J.E."/>
            <person name="Zarowiecki M."/>
            <person name="Berriman M."/>
            <person name="Jones J.T."/>
            <person name="Urwin P.E."/>
        </authorList>
    </citation>
    <scope>NUCLEOTIDE SEQUENCE [LARGE SCALE GENOMIC DNA]</scope>
    <source>
        <strain evidence="2">Lindley</strain>
    </source>
</reference>
<organism evidence="2 3">
    <name type="scientific">Globodera pallida</name>
    <name type="common">Potato cyst nematode worm</name>
    <name type="synonym">Heterodera pallida</name>
    <dbReference type="NCBI Taxonomy" id="36090"/>
    <lineage>
        <taxon>Eukaryota</taxon>
        <taxon>Metazoa</taxon>
        <taxon>Ecdysozoa</taxon>
        <taxon>Nematoda</taxon>
        <taxon>Chromadorea</taxon>
        <taxon>Rhabditida</taxon>
        <taxon>Tylenchina</taxon>
        <taxon>Tylenchomorpha</taxon>
        <taxon>Tylenchoidea</taxon>
        <taxon>Heteroderidae</taxon>
        <taxon>Heteroderinae</taxon>
        <taxon>Globodera</taxon>
    </lineage>
</organism>
<proteinExistence type="predicted"/>
<accession>A0A183CSX9</accession>
<evidence type="ECO:0000256" key="1">
    <source>
        <dbReference type="SAM" id="MobiDB-lite"/>
    </source>
</evidence>
<evidence type="ECO:0000313" key="3">
    <source>
        <dbReference type="WBParaSite" id="GPLIN_001598700"/>
    </source>
</evidence>
<feature type="region of interest" description="Disordered" evidence="1">
    <location>
        <begin position="1"/>
        <end position="23"/>
    </location>
</feature>